<evidence type="ECO:0000256" key="7">
    <source>
        <dbReference type="ARBA" id="ARBA00024355"/>
    </source>
</evidence>
<dbReference type="InterPro" id="IPR027417">
    <property type="entry name" value="P-loop_NTPase"/>
</dbReference>
<evidence type="ECO:0000259" key="12">
    <source>
        <dbReference type="PROSITE" id="PS51194"/>
    </source>
</evidence>
<dbReference type="GO" id="GO:0003723">
    <property type="term" value="F:RNA binding"/>
    <property type="evidence" value="ECO:0007669"/>
    <property type="project" value="UniProtKB-KW"/>
</dbReference>
<dbReference type="CDD" id="cd18787">
    <property type="entry name" value="SF2_C_DEAD"/>
    <property type="match status" value="1"/>
</dbReference>
<dbReference type="AlphaFoldDB" id="A0A4Y7TZW6"/>
<evidence type="ECO:0000313" key="14">
    <source>
        <dbReference type="Proteomes" id="UP000298030"/>
    </source>
</evidence>
<dbReference type="Gene3D" id="3.40.50.300">
    <property type="entry name" value="P-loop containing nucleotide triphosphate hydrolases"/>
    <property type="match status" value="2"/>
</dbReference>
<feature type="compositionally biased region" description="Low complexity" evidence="10">
    <location>
        <begin position="27"/>
        <end position="36"/>
    </location>
</feature>
<feature type="compositionally biased region" description="Polar residues" evidence="10">
    <location>
        <begin position="564"/>
        <end position="574"/>
    </location>
</feature>
<feature type="compositionally biased region" description="Basic residues" evidence="10">
    <location>
        <begin position="522"/>
        <end position="531"/>
    </location>
</feature>
<dbReference type="Pfam" id="PF00270">
    <property type="entry name" value="DEAD"/>
    <property type="match status" value="1"/>
</dbReference>
<dbReference type="GO" id="GO:0030490">
    <property type="term" value="P:maturation of SSU-rRNA"/>
    <property type="evidence" value="ECO:0007669"/>
    <property type="project" value="InterPro"/>
</dbReference>
<dbReference type="CDD" id="cd17957">
    <property type="entry name" value="DEADc_DDX52"/>
    <property type="match status" value="1"/>
</dbReference>
<comment type="caution">
    <text evidence="13">The sequence shown here is derived from an EMBL/GenBank/DDBJ whole genome shotgun (WGS) entry which is preliminary data.</text>
</comment>
<protein>
    <recommendedName>
        <fullName evidence="1">RNA helicase</fullName>
        <ecNumber evidence="1">3.6.4.13</ecNumber>
    </recommendedName>
</protein>
<dbReference type="InterPro" id="IPR011545">
    <property type="entry name" value="DEAD/DEAH_box_helicase_dom"/>
</dbReference>
<dbReference type="PANTHER" id="PTHR47959:SF15">
    <property type="entry name" value="RNA HELICASE"/>
    <property type="match status" value="1"/>
</dbReference>
<dbReference type="InterPro" id="IPR014001">
    <property type="entry name" value="Helicase_ATP-bd"/>
</dbReference>
<gene>
    <name evidence="13" type="ORF">FA13DRAFT_1725056</name>
</gene>
<evidence type="ECO:0000256" key="5">
    <source>
        <dbReference type="ARBA" id="ARBA00022840"/>
    </source>
</evidence>
<dbReference type="PROSITE" id="PS51194">
    <property type="entry name" value="HELICASE_CTER"/>
    <property type="match status" value="1"/>
</dbReference>
<proteinExistence type="inferred from homology"/>
<evidence type="ECO:0000256" key="8">
    <source>
        <dbReference type="ARBA" id="ARBA00047984"/>
    </source>
</evidence>
<evidence type="ECO:0000256" key="2">
    <source>
        <dbReference type="ARBA" id="ARBA00022741"/>
    </source>
</evidence>
<dbReference type="OrthoDB" id="360161at2759"/>
<evidence type="ECO:0000313" key="13">
    <source>
        <dbReference type="EMBL" id="TEB39092.1"/>
    </source>
</evidence>
<dbReference type="GO" id="GO:0005829">
    <property type="term" value="C:cytosol"/>
    <property type="evidence" value="ECO:0007669"/>
    <property type="project" value="TreeGrafter"/>
</dbReference>
<dbReference type="SUPFAM" id="SSF52540">
    <property type="entry name" value="P-loop containing nucleoside triphosphate hydrolases"/>
    <property type="match status" value="1"/>
</dbReference>
<evidence type="ECO:0000256" key="1">
    <source>
        <dbReference type="ARBA" id="ARBA00012552"/>
    </source>
</evidence>
<dbReference type="EMBL" id="QPFP01000002">
    <property type="protein sequence ID" value="TEB39092.1"/>
    <property type="molecule type" value="Genomic_DNA"/>
</dbReference>
<keyword evidence="3 9" id="KW-0378">Hydrolase</keyword>
<organism evidence="13 14">
    <name type="scientific">Coprinellus micaceus</name>
    <name type="common">Glistening ink-cap mushroom</name>
    <name type="synonym">Coprinus micaceus</name>
    <dbReference type="NCBI Taxonomy" id="71717"/>
    <lineage>
        <taxon>Eukaryota</taxon>
        <taxon>Fungi</taxon>
        <taxon>Dikarya</taxon>
        <taxon>Basidiomycota</taxon>
        <taxon>Agaricomycotina</taxon>
        <taxon>Agaricomycetes</taxon>
        <taxon>Agaricomycetidae</taxon>
        <taxon>Agaricales</taxon>
        <taxon>Agaricineae</taxon>
        <taxon>Psathyrellaceae</taxon>
        <taxon>Coprinellus</taxon>
    </lineage>
</organism>
<keyword evidence="14" id="KW-1185">Reference proteome</keyword>
<accession>A0A4Y7TZW6</accession>
<dbReference type="InterPro" id="IPR000629">
    <property type="entry name" value="RNA-helicase_DEAD-box_CS"/>
</dbReference>
<dbReference type="SMART" id="SM00487">
    <property type="entry name" value="DEXDc"/>
    <property type="match status" value="1"/>
</dbReference>
<evidence type="ECO:0000256" key="9">
    <source>
        <dbReference type="RuleBase" id="RU000492"/>
    </source>
</evidence>
<keyword evidence="5 9" id="KW-0067">ATP-binding</keyword>
<feature type="compositionally biased region" description="Basic and acidic residues" evidence="10">
    <location>
        <begin position="545"/>
        <end position="554"/>
    </location>
</feature>
<feature type="region of interest" description="Disordered" evidence="10">
    <location>
        <begin position="25"/>
        <end position="98"/>
    </location>
</feature>
<evidence type="ECO:0000256" key="4">
    <source>
        <dbReference type="ARBA" id="ARBA00022806"/>
    </source>
</evidence>
<dbReference type="GO" id="GO:0003724">
    <property type="term" value="F:RNA helicase activity"/>
    <property type="evidence" value="ECO:0007669"/>
    <property type="project" value="UniProtKB-EC"/>
</dbReference>
<reference evidence="13 14" key="1">
    <citation type="journal article" date="2019" name="Nat. Ecol. Evol.">
        <title>Megaphylogeny resolves global patterns of mushroom evolution.</title>
        <authorList>
            <person name="Varga T."/>
            <person name="Krizsan K."/>
            <person name="Foldi C."/>
            <person name="Dima B."/>
            <person name="Sanchez-Garcia M."/>
            <person name="Sanchez-Ramirez S."/>
            <person name="Szollosi G.J."/>
            <person name="Szarkandi J.G."/>
            <person name="Papp V."/>
            <person name="Albert L."/>
            <person name="Andreopoulos W."/>
            <person name="Angelini C."/>
            <person name="Antonin V."/>
            <person name="Barry K.W."/>
            <person name="Bougher N.L."/>
            <person name="Buchanan P."/>
            <person name="Buyck B."/>
            <person name="Bense V."/>
            <person name="Catcheside P."/>
            <person name="Chovatia M."/>
            <person name="Cooper J."/>
            <person name="Damon W."/>
            <person name="Desjardin D."/>
            <person name="Finy P."/>
            <person name="Geml J."/>
            <person name="Haridas S."/>
            <person name="Hughes K."/>
            <person name="Justo A."/>
            <person name="Karasinski D."/>
            <person name="Kautmanova I."/>
            <person name="Kiss B."/>
            <person name="Kocsube S."/>
            <person name="Kotiranta H."/>
            <person name="LaButti K.M."/>
            <person name="Lechner B.E."/>
            <person name="Liimatainen K."/>
            <person name="Lipzen A."/>
            <person name="Lukacs Z."/>
            <person name="Mihaltcheva S."/>
            <person name="Morgado L.N."/>
            <person name="Niskanen T."/>
            <person name="Noordeloos M.E."/>
            <person name="Ohm R.A."/>
            <person name="Ortiz-Santana B."/>
            <person name="Ovrebo C."/>
            <person name="Racz N."/>
            <person name="Riley R."/>
            <person name="Savchenko A."/>
            <person name="Shiryaev A."/>
            <person name="Soop K."/>
            <person name="Spirin V."/>
            <person name="Szebenyi C."/>
            <person name="Tomsovsky M."/>
            <person name="Tulloss R.E."/>
            <person name="Uehling J."/>
            <person name="Grigoriev I.V."/>
            <person name="Vagvolgyi C."/>
            <person name="Papp T."/>
            <person name="Martin F.M."/>
            <person name="Miettinen O."/>
            <person name="Hibbett D.S."/>
            <person name="Nagy L.G."/>
        </authorList>
    </citation>
    <scope>NUCLEOTIDE SEQUENCE [LARGE SCALE GENOMIC DNA]</scope>
    <source>
        <strain evidence="13 14">FP101781</strain>
    </source>
</reference>
<name>A0A4Y7TZW6_COPMI</name>
<dbReference type="GO" id="GO:0005524">
    <property type="term" value="F:ATP binding"/>
    <property type="evidence" value="ECO:0007669"/>
    <property type="project" value="UniProtKB-KW"/>
</dbReference>
<feature type="domain" description="Helicase C-terminal" evidence="12">
    <location>
        <begin position="370"/>
        <end position="518"/>
    </location>
</feature>
<dbReference type="InterPro" id="IPR001650">
    <property type="entry name" value="Helicase_C-like"/>
</dbReference>
<feature type="region of interest" description="Disordered" evidence="10">
    <location>
        <begin position="522"/>
        <end position="574"/>
    </location>
</feature>
<dbReference type="PROSITE" id="PS00039">
    <property type="entry name" value="DEAD_ATP_HELICASE"/>
    <property type="match status" value="1"/>
</dbReference>
<evidence type="ECO:0000256" key="10">
    <source>
        <dbReference type="SAM" id="MobiDB-lite"/>
    </source>
</evidence>
<dbReference type="InterPro" id="IPR044764">
    <property type="entry name" value="DDX52/Rok1_DEADc"/>
</dbReference>
<dbReference type="EC" id="3.6.4.13" evidence="1"/>
<dbReference type="PROSITE" id="PS51192">
    <property type="entry name" value="HELICASE_ATP_BIND_1"/>
    <property type="match status" value="1"/>
</dbReference>
<dbReference type="STRING" id="71717.A0A4Y7TZW6"/>
<keyword evidence="4 9" id="KW-0347">Helicase</keyword>
<feature type="domain" description="Helicase ATP-binding" evidence="11">
    <location>
        <begin position="163"/>
        <end position="345"/>
    </location>
</feature>
<sequence>MEAFQLLSRGGVRFDKSRFKPDVELFQQSSGSSSRQAAPMAKVENRQSLPTELDFFKYAEGGQGKRKTSRKDVGRDAKRMKVDTDGDGVGSEDDDEEGHLENVYAGSSAPRQSHRISIKGINPPKEITTFEELKDRYSLPAQLYANLEKNGYYHPTGIQSIGVPTLLESRDVAAISPTGTGKTLSYLLPIFSKLGGPQSSRQAQDSGAGKGVRAIVVAPTRELAHQIHNECLKLSQGRKWRVILFSKATASTLGEKVVRDKVDIIISTPLRLIASIQEGSLELGNVRHLVLDEADRLLDTEFLEQMQEIVAACTNPYLQKAMFSATLPAGVERVAMGMLQDPVRLVVGLKDTPLPLIAQSLTYVADDASKLPSLLTYLTQPYNPPILVFTSSQPRASSLAEELTMSGIRNVDCLHAGMTKKEREDTITRMRKGETWILISTEVMARGMDFKGMREVVNYDFPTSVQSYIHRIGRTGRAGREGKAVTFFTDEDGPFLKTIANVVLQSGSSVPDWMLKLPKPSKMKRRQMGKAKRPETVNSARKVGRREAVKKRDMILGSKRRANKASSTSTDQPS</sequence>
<dbReference type="PANTHER" id="PTHR47959">
    <property type="entry name" value="ATP-DEPENDENT RNA HELICASE RHLE-RELATED"/>
    <property type="match status" value="1"/>
</dbReference>
<keyword evidence="6" id="KW-0694">RNA-binding</keyword>
<evidence type="ECO:0000256" key="6">
    <source>
        <dbReference type="ARBA" id="ARBA00022884"/>
    </source>
</evidence>
<feature type="compositionally biased region" description="Basic and acidic residues" evidence="10">
    <location>
        <begin position="70"/>
        <end position="84"/>
    </location>
</feature>
<dbReference type="Proteomes" id="UP000298030">
    <property type="component" value="Unassembled WGS sequence"/>
</dbReference>
<dbReference type="Pfam" id="PF00271">
    <property type="entry name" value="Helicase_C"/>
    <property type="match status" value="1"/>
</dbReference>
<evidence type="ECO:0000256" key="3">
    <source>
        <dbReference type="ARBA" id="ARBA00022801"/>
    </source>
</evidence>
<comment type="similarity">
    <text evidence="7">Belongs to the DEAD box helicase family. DDX52/ROK1 subfamily.</text>
</comment>
<keyword evidence="2 9" id="KW-0547">Nucleotide-binding</keyword>
<dbReference type="SMART" id="SM00490">
    <property type="entry name" value="HELICc"/>
    <property type="match status" value="1"/>
</dbReference>
<evidence type="ECO:0000259" key="11">
    <source>
        <dbReference type="PROSITE" id="PS51192"/>
    </source>
</evidence>
<dbReference type="InterPro" id="IPR050079">
    <property type="entry name" value="DEAD_box_RNA_helicase"/>
</dbReference>
<comment type="catalytic activity">
    <reaction evidence="8">
        <text>ATP + H2O = ADP + phosphate + H(+)</text>
        <dbReference type="Rhea" id="RHEA:13065"/>
        <dbReference type="ChEBI" id="CHEBI:15377"/>
        <dbReference type="ChEBI" id="CHEBI:15378"/>
        <dbReference type="ChEBI" id="CHEBI:30616"/>
        <dbReference type="ChEBI" id="CHEBI:43474"/>
        <dbReference type="ChEBI" id="CHEBI:456216"/>
        <dbReference type="EC" id="3.6.4.13"/>
    </reaction>
</comment>
<dbReference type="GO" id="GO:0016787">
    <property type="term" value="F:hydrolase activity"/>
    <property type="evidence" value="ECO:0007669"/>
    <property type="project" value="UniProtKB-KW"/>
</dbReference>